<dbReference type="GO" id="GO:0006412">
    <property type="term" value="P:translation"/>
    <property type="evidence" value="ECO:0007669"/>
    <property type="project" value="InterPro"/>
</dbReference>
<evidence type="ECO:0000256" key="8">
    <source>
        <dbReference type="SAM" id="MobiDB-lite"/>
    </source>
</evidence>
<dbReference type="STRING" id="1037660.A0A066VBM4"/>
<comment type="caution">
    <text evidence="10">The sequence shown here is derived from an EMBL/GenBank/DDBJ whole genome shotgun (WGS) entry which is preliminary data.</text>
</comment>
<dbReference type="GO" id="GO:1990904">
    <property type="term" value="C:ribonucleoprotein complex"/>
    <property type="evidence" value="ECO:0007669"/>
    <property type="project" value="UniProtKB-KW"/>
</dbReference>
<keyword evidence="11" id="KW-1185">Reference proteome</keyword>
<evidence type="ECO:0000313" key="11">
    <source>
        <dbReference type="Proteomes" id="UP000027361"/>
    </source>
</evidence>
<dbReference type="InterPro" id="IPR027486">
    <property type="entry name" value="Ribosomal_uS10_dom"/>
</dbReference>
<dbReference type="SMART" id="SM01403">
    <property type="entry name" value="Ribosomal_S10"/>
    <property type="match status" value="1"/>
</dbReference>
<accession>A0A066VBM4</accession>
<proteinExistence type="inferred from homology"/>
<feature type="region of interest" description="Disordered" evidence="8">
    <location>
        <begin position="319"/>
        <end position="393"/>
    </location>
</feature>
<feature type="region of interest" description="Disordered" evidence="8">
    <location>
        <begin position="55"/>
        <end position="78"/>
    </location>
</feature>
<evidence type="ECO:0000256" key="7">
    <source>
        <dbReference type="ARBA" id="ARBA00065857"/>
    </source>
</evidence>
<dbReference type="AlphaFoldDB" id="A0A066VBM4"/>
<dbReference type="RefSeq" id="XP_013240938.1">
    <property type="nucleotide sequence ID" value="XM_013385484.1"/>
</dbReference>
<evidence type="ECO:0000256" key="6">
    <source>
        <dbReference type="ARBA" id="ARBA00057689"/>
    </source>
</evidence>
<evidence type="ECO:0000256" key="3">
    <source>
        <dbReference type="ARBA" id="ARBA00023274"/>
    </source>
</evidence>
<sequence>MKAGLRSVASAAAKRLSHGGGGGASSIASSSRLTTNPACSSCAATWRCQRGLSSTSAAQDARPPAVQPLSAAATAPPQGVAISSTQPTYLRIPDEAAPAGKGNKSLVVPPTPPKVFTVAPSRAPTHGVHVATLSLQAYGPSLASLDFFCNFARHAAFALDISASNVARLPTRTRLWTVPKSPFVHKKCQENFWRKTHKRAIKLYDANDETVNRWLQFLRIWAVPGVGMKAQLFRYHEIGVGTRMLREALQPYTSGAVTDKAETRSSSSTESAPVEPSAPSDTLASAASSVVNSEERLKALADEILKNDVFQEEEGVTEIAAAGDPEVPGSAANSSTSAEPAQNETPAKSGSSSAEQVAELNPSGNQAERDTGVAQHTGGATETRTAAEDSKAF</sequence>
<dbReference type="HOGENOM" id="CLU_051208_5_0_1"/>
<dbReference type="EMBL" id="JMSN01000108">
    <property type="protein sequence ID" value="KDN39157.1"/>
    <property type="molecule type" value="Genomic_DNA"/>
</dbReference>
<comment type="subunit">
    <text evidence="7">Part of the mitochondrial small ribosomal subunit.</text>
</comment>
<protein>
    <recommendedName>
        <fullName evidence="4">Small ribosomal subunit protein uS10m</fullName>
    </recommendedName>
    <alternativeName>
        <fullName evidence="5">37S ribosomal protein S10, mitochondrial</fullName>
    </alternativeName>
</protein>
<feature type="region of interest" description="Disordered" evidence="8">
    <location>
        <begin position="1"/>
        <end position="33"/>
    </location>
</feature>
<dbReference type="Pfam" id="PF00338">
    <property type="entry name" value="Ribosomal_S10"/>
    <property type="match status" value="1"/>
</dbReference>
<keyword evidence="3" id="KW-0687">Ribonucleoprotein</keyword>
<gene>
    <name evidence="10" type="ORF">K437DRAFT_250888</name>
</gene>
<dbReference type="Proteomes" id="UP000027361">
    <property type="component" value="Unassembled WGS sequence"/>
</dbReference>
<feature type="compositionally biased region" description="Low complexity" evidence="8">
    <location>
        <begin position="264"/>
        <end position="287"/>
    </location>
</feature>
<reference evidence="10 11" key="1">
    <citation type="submission" date="2014-05" db="EMBL/GenBank/DDBJ databases">
        <title>Draft genome sequence of a rare smut relative, Tilletiaria anomala UBC 951.</title>
        <authorList>
            <consortium name="DOE Joint Genome Institute"/>
            <person name="Toome M."/>
            <person name="Kuo A."/>
            <person name="Henrissat B."/>
            <person name="Lipzen A."/>
            <person name="Tritt A."/>
            <person name="Yoshinaga Y."/>
            <person name="Zane M."/>
            <person name="Barry K."/>
            <person name="Grigoriev I.V."/>
            <person name="Spatafora J.W."/>
            <person name="Aimea M.C."/>
        </authorList>
    </citation>
    <scope>NUCLEOTIDE SEQUENCE [LARGE SCALE GENOMIC DNA]</scope>
    <source>
        <strain evidence="10 11">UBC 951</strain>
    </source>
</reference>
<dbReference type="GO" id="GO:0003735">
    <property type="term" value="F:structural constituent of ribosome"/>
    <property type="evidence" value="ECO:0007669"/>
    <property type="project" value="InterPro"/>
</dbReference>
<dbReference type="Gene3D" id="3.30.70.600">
    <property type="entry name" value="Ribosomal protein S10 domain"/>
    <property type="match status" value="1"/>
</dbReference>
<feature type="region of interest" description="Disordered" evidence="8">
    <location>
        <begin position="255"/>
        <end position="287"/>
    </location>
</feature>
<dbReference type="GeneID" id="25263369"/>
<comment type="similarity">
    <text evidence="1">Belongs to the universal ribosomal protein uS10 family.</text>
</comment>
<feature type="domain" description="Small ribosomal subunit protein uS10" evidence="9">
    <location>
        <begin position="132"/>
        <end position="231"/>
    </location>
</feature>
<dbReference type="SUPFAM" id="SSF54999">
    <property type="entry name" value="Ribosomal protein S10"/>
    <property type="match status" value="1"/>
</dbReference>
<evidence type="ECO:0000313" key="10">
    <source>
        <dbReference type="EMBL" id="KDN39157.1"/>
    </source>
</evidence>
<keyword evidence="2" id="KW-0689">Ribosomal protein</keyword>
<dbReference type="GO" id="GO:0005840">
    <property type="term" value="C:ribosome"/>
    <property type="evidence" value="ECO:0007669"/>
    <property type="project" value="UniProtKB-KW"/>
</dbReference>
<dbReference type="InParanoid" id="A0A066VBM4"/>
<evidence type="ECO:0000256" key="1">
    <source>
        <dbReference type="ARBA" id="ARBA00007102"/>
    </source>
</evidence>
<evidence type="ECO:0000256" key="4">
    <source>
        <dbReference type="ARBA" id="ARBA00035261"/>
    </source>
</evidence>
<evidence type="ECO:0000256" key="2">
    <source>
        <dbReference type="ARBA" id="ARBA00022980"/>
    </source>
</evidence>
<evidence type="ECO:0000259" key="9">
    <source>
        <dbReference type="SMART" id="SM01403"/>
    </source>
</evidence>
<dbReference type="PANTHER" id="PTHR11700">
    <property type="entry name" value="30S RIBOSOMAL PROTEIN S10 FAMILY MEMBER"/>
    <property type="match status" value="1"/>
</dbReference>
<comment type="function">
    <text evidence="6">Involved in mitochondrial genome encoded proteins translation. Involved in the binding of tRNA to the ribosomes.</text>
</comment>
<dbReference type="InterPro" id="IPR001848">
    <property type="entry name" value="Ribosomal_uS10"/>
</dbReference>
<evidence type="ECO:0000256" key="5">
    <source>
        <dbReference type="ARBA" id="ARBA00042916"/>
    </source>
</evidence>
<feature type="compositionally biased region" description="Polar residues" evidence="8">
    <location>
        <begin position="331"/>
        <end position="355"/>
    </location>
</feature>
<dbReference type="InterPro" id="IPR036838">
    <property type="entry name" value="Ribosomal_uS10_dom_sf"/>
</dbReference>
<name>A0A066VBM4_TILAU</name>
<dbReference type="OrthoDB" id="366214at2759"/>
<dbReference type="FunFam" id="3.30.70.600:FF:000003">
    <property type="entry name" value="30S ribosomal protein S10"/>
    <property type="match status" value="1"/>
</dbReference>
<organism evidence="10 11">
    <name type="scientific">Tilletiaria anomala (strain ATCC 24038 / CBS 436.72 / UBC 951)</name>
    <dbReference type="NCBI Taxonomy" id="1037660"/>
    <lineage>
        <taxon>Eukaryota</taxon>
        <taxon>Fungi</taxon>
        <taxon>Dikarya</taxon>
        <taxon>Basidiomycota</taxon>
        <taxon>Ustilaginomycotina</taxon>
        <taxon>Exobasidiomycetes</taxon>
        <taxon>Georgefischeriales</taxon>
        <taxon>Tilletiariaceae</taxon>
        <taxon>Tilletiaria</taxon>
    </lineage>
</organism>